<keyword evidence="2" id="KW-1185">Reference proteome</keyword>
<sequence length="162" mass="17924">MAVIIKPLLNNKNVYESTFYRLGSLFQPIQETKEKESDVVAFLATPVLDYFVLDALFAIDASIAILNATASLLKAAYLWIMNQQSTEELIDDATEAELDDFVDQLDHILNAFVAQTLNVILSTLSLITRPIASLVEAVCPDEDGESYDSPYGQSGYPFTTYA</sequence>
<accession>A0A0W0Z2Z3</accession>
<protein>
    <submittedName>
        <fullName evidence="1">Uncharacterized protein</fullName>
    </submittedName>
</protein>
<gene>
    <name evidence="1" type="ORF">Lsha_0767</name>
</gene>
<dbReference type="EMBL" id="LNYW01000026">
    <property type="protein sequence ID" value="KTD63215.1"/>
    <property type="molecule type" value="Genomic_DNA"/>
</dbReference>
<reference evidence="1 2" key="1">
    <citation type="submission" date="2015-11" db="EMBL/GenBank/DDBJ databases">
        <title>Genomic analysis of 38 Legionella species identifies large and diverse effector repertoires.</title>
        <authorList>
            <person name="Burstein D."/>
            <person name="Amaro F."/>
            <person name="Zusman T."/>
            <person name="Lifshitz Z."/>
            <person name="Cohen O."/>
            <person name="Gilbert J.A."/>
            <person name="Pupko T."/>
            <person name="Shuman H.A."/>
            <person name="Segal G."/>
        </authorList>
    </citation>
    <scope>NUCLEOTIDE SEQUENCE [LARGE SCALE GENOMIC DNA]</scope>
    <source>
        <strain evidence="1 2">ATCC 49655</strain>
    </source>
</reference>
<dbReference type="PATRIC" id="fig|1122169.6.peg.881"/>
<dbReference type="OrthoDB" id="5637144at2"/>
<dbReference type="Proteomes" id="UP000054600">
    <property type="component" value="Unassembled WGS sequence"/>
</dbReference>
<organism evidence="1 2">
    <name type="scientific">Legionella shakespearei DSM 23087</name>
    <dbReference type="NCBI Taxonomy" id="1122169"/>
    <lineage>
        <taxon>Bacteria</taxon>
        <taxon>Pseudomonadati</taxon>
        <taxon>Pseudomonadota</taxon>
        <taxon>Gammaproteobacteria</taxon>
        <taxon>Legionellales</taxon>
        <taxon>Legionellaceae</taxon>
        <taxon>Legionella</taxon>
    </lineage>
</organism>
<comment type="caution">
    <text evidence="1">The sequence shown here is derived from an EMBL/GenBank/DDBJ whole genome shotgun (WGS) entry which is preliminary data.</text>
</comment>
<dbReference type="eggNOG" id="ENOG5031UN5">
    <property type="taxonomic scope" value="Bacteria"/>
</dbReference>
<evidence type="ECO:0000313" key="2">
    <source>
        <dbReference type="Proteomes" id="UP000054600"/>
    </source>
</evidence>
<evidence type="ECO:0000313" key="1">
    <source>
        <dbReference type="EMBL" id="KTD63215.1"/>
    </source>
</evidence>
<name>A0A0W0Z2Z3_9GAMM</name>
<proteinExistence type="predicted"/>
<dbReference type="AlphaFoldDB" id="A0A0W0Z2Z3"/>
<dbReference type="STRING" id="1122169.Lsha_0767"/>
<dbReference type="RefSeq" id="WP_018575737.1">
    <property type="nucleotide sequence ID" value="NZ_KB892381.1"/>
</dbReference>